<reference evidence="2" key="1">
    <citation type="journal article" date="2019" name="Sci. Rep.">
        <title>Draft genome of Tanacetum cinerariifolium, the natural source of mosquito coil.</title>
        <authorList>
            <person name="Yamashiro T."/>
            <person name="Shiraishi A."/>
            <person name="Satake H."/>
            <person name="Nakayama K."/>
        </authorList>
    </citation>
    <scope>NUCLEOTIDE SEQUENCE</scope>
</reference>
<accession>A0A6L2ND41</accession>
<feature type="compositionally biased region" description="Polar residues" evidence="1">
    <location>
        <begin position="416"/>
        <end position="425"/>
    </location>
</feature>
<feature type="region of interest" description="Disordered" evidence="1">
    <location>
        <begin position="1"/>
        <end position="35"/>
    </location>
</feature>
<proteinExistence type="predicted"/>
<dbReference type="PANTHER" id="PTHR46148:SF59">
    <property type="entry name" value="NUCLEOTIDYLTRANSFERASE, RIBONUCLEASE H"/>
    <property type="match status" value="1"/>
</dbReference>
<feature type="compositionally biased region" description="Gly residues" evidence="1">
    <location>
        <begin position="19"/>
        <end position="32"/>
    </location>
</feature>
<protein>
    <submittedName>
        <fullName evidence="2">Putative reverse transcriptase domain-containing protein</fullName>
    </submittedName>
</protein>
<comment type="caution">
    <text evidence="2">The sequence shown here is derived from an EMBL/GenBank/DDBJ whole genome shotgun (WGS) entry which is preliminary data.</text>
</comment>
<dbReference type="CDD" id="cd00303">
    <property type="entry name" value="retropepsin_like"/>
    <property type="match status" value="1"/>
</dbReference>
<dbReference type="PANTHER" id="PTHR46148">
    <property type="entry name" value="CHROMO DOMAIN-CONTAINING PROTEIN"/>
    <property type="match status" value="1"/>
</dbReference>
<keyword evidence="2" id="KW-0695">RNA-directed DNA polymerase</keyword>
<keyword evidence="2" id="KW-0808">Transferase</keyword>
<evidence type="ECO:0000313" key="2">
    <source>
        <dbReference type="EMBL" id="GEU83417.1"/>
    </source>
</evidence>
<keyword evidence="2" id="KW-0548">Nucleotidyltransferase</keyword>
<dbReference type="InterPro" id="IPR021109">
    <property type="entry name" value="Peptidase_aspartic_dom_sf"/>
</dbReference>
<gene>
    <name evidence="2" type="ORF">Tci_055395</name>
</gene>
<dbReference type="Pfam" id="PF08284">
    <property type="entry name" value="RVP_2"/>
    <property type="match status" value="1"/>
</dbReference>
<sequence length="425" mass="48732">MESGDENEDNNRDNIGNRGRNGNGDRLGGGNRNGNPNINFRGTELWNLAVKGNDLSAYTQRFLELVWLCINMVPEEEDMVKKFIGGLSDNIQGNVIAAKPTRLQDAIRIKNNVMDQKLKGYAAKNAKNKRSFVLTKFSVLIEITPTALDVSYTVELSNGRIARSDTIIRGCTLNLLDHAFTIDLMPIQLSSFDVIIGMNWLSKYLVVMFVTKRCKCLTCAKVKANNEKPSGLLVLPEIPQWKWENITMDFMTKHPKTSTGQDNDLVTLECVRNAVRYEHRLPPVNGWVGIDIYLWWNFYITTVITLATRQHRSRCYMVRSVDYLFVGMRVHSTFHVSNLKKCLSDKTLIILLDEIQINDKLYFNKVPVEIMDREAKRLNQSHIPIVKVHWNSKRGLEFTWEREDQSQKKYPHLFSKSLTAPDSTS</sequence>
<feature type="region of interest" description="Disordered" evidence="1">
    <location>
        <begin position="405"/>
        <end position="425"/>
    </location>
</feature>
<organism evidence="2">
    <name type="scientific">Tanacetum cinerariifolium</name>
    <name type="common">Dalmatian daisy</name>
    <name type="synonym">Chrysanthemum cinerariifolium</name>
    <dbReference type="NCBI Taxonomy" id="118510"/>
    <lineage>
        <taxon>Eukaryota</taxon>
        <taxon>Viridiplantae</taxon>
        <taxon>Streptophyta</taxon>
        <taxon>Embryophyta</taxon>
        <taxon>Tracheophyta</taxon>
        <taxon>Spermatophyta</taxon>
        <taxon>Magnoliopsida</taxon>
        <taxon>eudicotyledons</taxon>
        <taxon>Gunneridae</taxon>
        <taxon>Pentapetalae</taxon>
        <taxon>asterids</taxon>
        <taxon>campanulids</taxon>
        <taxon>Asterales</taxon>
        <taxon>Asteraceae</taxon>
        <taxon>Asteroideae</taxon>
        <taxon>Anthemideae</taxon>
        <taxon>Anthemidinae</taxon>
        <taxon>Tanacetum</taxon>
    </lineage>
</organism>
<dbReference type="Gene3D" id="2.40.70.10">
    <property type="entry name" value="Acid Proteases"/>
    <property type="match status" value="1"/>
</dbReference>
<dbReference type="EMBL" id="BKCJ010008679">
    <property type="protein sequence ID" value="GEU83417.1"/>
    <property type="molecule type" value="Genomic_DNA"/>
</dbReference>
<dbReference type="GO" id="GO:0003964">
    <property type="term" value="F:RNA-directed DNA polymerase activity"/>
    <property type="evidence" value="ECO:0007669"/>
    <property type="project" value="UniProtKB-KW"/>
</dbReference>
<dbReference type="AlphaFoldDB" id="A0A6L2ND41"/>
<evidence type="ECO:0000256" key="1">
    <source>
        <dbReference type="SAM" id="MobiDB-lite"/>
    </source>
</evidence>
<name>A0A6L2ND41_TANCI</name>